<gene>
    <name evidence="2" type="ORF">F8566_31585</name>
</gene>
<evidence type="ECO:0000313" key="2">
    <source>
        <dbReference type="EMBL" id="KAB2344469.1"/>
    </source>
</evidence>
<comment type="caution">
    <text evidence="2">The sequence shown here is derived from an EMBL/GenBank/DDBJ whole genome shotgun (WGS) entry which is preliminary data.</text>
</comment>
<dbReference type="RefSeq" id="WP_151565497.1">
    <property type="nucleotide sequence ID" value="NZ_WBMT01000016.1"/>
</dbReference>
<dbReference type="InterPro" id="IPR050509">
    <property type="entry name" value="CoA-transferase_III"/>
</dbReference>
<dbReference type="AlphaFoldDB" id="A0A6H9YMF6"/>
<dbReference type="PANTHER" id="PTHR48228:SF5">
    <property type="entry name" value="ALPHA-METHYLACYL-COA RACEMASE"/>
    <property type="match status" value="1"/>
</dbReference>
<dbReference type="OrthoDB" id="4251672at2"/>
<dbReference type="Pfam" id="PF02515">
    <property type="entry name" value="CoA_transf_3"/>
    <property type="match status" value="1"/>
</dbReference>
<keyword evidence="3" id="KW-1185">Reference proteome</keyword>
<dbReference type="Gene3D" id="3.40.50.10540">
    <property type="entry name" value="Crotonobetainyl-coa:carnitine coa-transferase, domain 1"/>
    <property type="match status" value="1"/>
</dbReference>
<reference evidence="2 3" key="1">
    <citation type="submission" date="2019-09" db="EMBL/GenBank/DDBJ databases">
        <title>Actinomadura physcomitrii sp. nov., a novel actinomycete isolated from moss [Physcomitrium sphaericum (Ludw) Fuernr].</title>
        <authorList>
            <person name="Zhuang X."/>
            <person name="Liu C."/>
        </authorList>
    </citation>
    <scope>NUCLEOTIDE SEQUENCE [LARGE SCALE GENOMIC DNA]</scope>
    <source>
        <strain evidence="2 3">HMC1</strain>
    </source>
</reference>
<evidence type="ECO:0000256" key="1">
    <source>
        <dbReference type="SAM" id="MobiDB-lite"/>
    </source>
</evidence>
<dbReference type="Gene3D" id="3.30.1540.10">
    <property type="entry name" value="formyl-coa transferase, domain 3"/>
    <property type="match status" value="1"/>
</dbReference>
<dbReference type="GO" id="GO:0016740">
    <property type="term" value="F:transferase activity"/>
    <property type="evidence" value="ECO:0007669"/>
    <property type="project" value="UniProtKB-KW"/>
</dbReference>
<feature type="region of interest" description="Disordered" evidence="1">
    <location>
        <begin position="330"/>
        <end position="358"/>
    </location>
</feature>
<dbReference type="Proteomes" id="UP000468735">
    <property type="component" value="Unassembled WGS sequence"/>
</dbReference>
<dbReference type="InterPro" id="IPR023606">
    <property type="entry name" value="CoA-Trfase_III_dom_1_sf"/>
</dbReference>
<proteinExistence type="predicted"/>
<dbReference type="InterPro" id="IPR003673">
    <property type="entry name" value="CoA-Trfase_fam_III"/>
</dbReference>
<dbReference type="SUPFAM" id="SSF89796">
    <property type="entry name" value="CoA-transferase family III (CaiB/BaiF)"/>
    <property type="match status" value="1"/>
</dbReference>
<evidence type="ECO:0000313" key="3">
    <source>
        <dbReference type="Proteomes" id="UP000468735"/>
    </source>
</evidence>
<dbReference type="InterPro" id="IPR044855">
    <property type="entry name" value="CoA-Trfase_III_dom3_sf"/>
</dbReference>
<organism evidence="2 3">
    <name type="scientific">Actinomadura rudentiformis</name>
    <dbReference type="NCBI Taxonomy" id="359158"/>
    <lineage>
        <taxon>Bacteria</taxon>
        <taxon>Bacillati</taxon>
        <taxon>Actinomycetota</taxon>
        <taxon>Actinomycetes</taxon>
        <taxon>Streptosporangiales</taxon>
        <taxon>Thermomonosporaceae</taxon>
        <taxon>Actinomadura</taxon>
    </lineage>
</organism>
<sequence length="388" mass="40856">MSSDLNAPRASGPLTGMRIIELGGIGPVPFAAMLLADLGAEVIRIQRPADREARPNPVLDRGRRSLIVDLKHPRGAAVVQSLIYGADAVLEGFRPGVAERLGFDPVTLAEHNPRLVFGRMTGYGQDGPLAMRAGHDINYIALSGALAAIGRPGEPPTPPLNLVGDFGGGGMLLAVGVLAAMLNARTSGRGQVVDAAMVEGSGLLMSMIYGRLAQGVWTVNRGENVLDGGAPFYDTYECADGRYMAVGAIESQFFANLVDVLGVAHAVDLAAQRDPDTWPAMRDAFTTAFKEASRDEWVERFAGIDACVSPVLTMDEVAAHPHNASRESFFTDSGGAIHPRPAPRFAGTPSGRPAPAPVPGQDTHAILSEMGHTAKEIADLLKEGAVVR</sequence>
<dbReference type="EMBL" id="WBMT01000016">
    <property type="protein sequence ID" value="KAB2344469.1"/>
    <property type="molecule type" value="Genomic_DNA"/>
</dbReference>
<accession>A0A6H9YMF6</accession>
<dbReference type="PANTHER" id="PTHR48228">
    <property type="entry name" value="SUCCINYL-COA--D-CITRAMALATE COA-TRANSFERASE"/>
    <property type="match status" value="1"/>
</dbReference>
<protein>
    <submittedName>
        <fullName evidence="2">CoA transferase</fullName>
    </submittedName>
</protein>
<keyword evidence="2" id="KW-0808">Transferase</keyword>
<name>A0A6H9YMF6_9ACTN</name>